<dbReference type="RefSeq" id="WP_380078511.1">
    <property type="nucleotide sequence ID" value="NZ_JBHSGO010000154.1"/>
</dbReference>
<evidence type="ECO:0000313" key="1">
    <source>
        <dbReference type="EMBL" id="MFC4665937.1"/>
    </source>
</evidence>
<dbReference type="InterPro" id="IPR005901">
    <property type="entry name" value="GLPGLI"/>
</dbReference>
<dbReference type="Pfam" id="PF09697">
    <property type="entry name" value="Porph_ging"/>
    <property type="match status" value="1"/>
</dbReference>
<sequence>MQAEPEVVYSNYPKGRRTVQDAVFTDRYIYSEDNDRPEWKILPDTADIMGYTCHKATCHYRGRDYVAWFSSDIPTDKGPWKFSGLPGLIFKIQDVGKHYIFELQSLKQEVIPIEYTEHKGIKYNLTDRKKLLRMKAKMKRIGVNGYAQMSTTGSMSVNSTDFGGGDNDLLETDYR</sequence>
<accession>A0ABV9K708</accession>
<organism evidence="1 2">
    <name type="scientific">Falsiporphyromonas endometrii</name>
    <dbReference type="NCBI Taxonomy" id="1387297"/>
    <lineage>
        <taxon>Bacteria</taxon>
        <taxon>Pseudomonadati</taxon>
        <taxon>Bacteroidota</taxon>
        <taxon>Bacteroidia</taxon>
        <taxon>Bacteroidales</taxon>
        <taxon>Porphyromonadaceae</taxon>
        <taxon>Falsiporphyromonas</taxon>
    </lineage>
</organism>
<keyword evidence="2" id="KW-1185">Reference proteome</keyword>
<dbReference type="EMBL" id="JBHSGO010000154">
    <property type="protein sequence ID" value="MFC4665937.1"/>
    <property type="molecule type" value="Genomic_DNA"/>
</dbReference>
<name>A0ABV9K708_9PORP</name>
<dbReference type="NCBIfam" id="TIGR01200">
    <property type="entry name" value="GLPGLI"/>
    <property type="match status" value="1"/>
</dbReference>
<protein>
    <submittedName>
        <fullName evidence="1">GLPGLI family protein</fullName>
    </submittedName>
</protein>
<dbReference type="Proteomes" id="UP001596020">
    <property type="component" value="Unassembled WGS sequence"/>
</dbReference>
<reference evidence="2" key="1">
    <citation type="journal article" date="2019" name="Int. J. Syst. Evol. Microbiol.">
        <title>The Global Catalogue of Microorganisms (GCM) 10K type strain sequencing project: providing services to taxonomists for standard genome sequencing and annotation.</title>
        <authorList>
            <consortium name="The Broad Institute Genomics Platform"/>
            <consortium name="The Broad Institute Genome Sequencing Center for Infectious Disease"/>
            <person name="Wu L."/>
            <person name="Ma J."/>
        </authorList>
    </citation>
    <scope>NUCLEOTIDE SEQUENCE [LARGE SCALE GENOMIC DNA]</scope>
    <source>
        <strain evidence="2">CGMCC 4.7357</strain>
    </source>
</reference>
<gene>
    <name evidence="1" type="ORF">ACFO3G_04885</name>
</gene>
<comment type="caution">
    <text evidence="1">The sequence shown here is derived from an EMBL/GenBank/DDBJ whole genome shotgun (WGS) entry which is preliminary data.</text>
</comment>
<evidence type="ECO:0000313" key="2">
    <source>
        <dbReference type="Proteomes" id="UP001596020"/>
    </source>
</evidence>
<proteinExistence type="predicted"/>